<dbReference type="PANTHER" id="PTHR33332">
    <property type="entry name" value="REVERSE TRANSCRIPTASE DOMAIN-CONTAINING PROTEIN"/>
    <property type="match status" value="1"/>
</dbReference>
<keyword evidence="2" id="KW-1185">Reference proteome</keyword>
<proteinExistence type="predicted"/>
<reference evidence="1" key="1">
    <citation type="submission" date="2020-04" db="EMBL/GenBank/DDBJ databases">
        <authorList>
            <person name="Alioto T."/>
            <person name="Alioto T."/>
            <person name="Gomez Garrido J."/>
        </authorList>
    </citation>
    <scope>NUCLEOTIDE SEQUENCE</scope>
    <source>
        <strain evidence="1">A484AB</strain>
    </source>
</reference>
<name>A0A7D9LU25_PARCT</name>
<comment type="caution">
    <text evidence="1">The sequence shown here is derived from an EMBL/GenBank/DDBJ whole genome shotgun (WGS) entry which is preliminary data.</text>
</comment>
<dbReference type="OrthoDB" id="5244787at2759"/>
<sequence length="274" mass="31014">MVWHLIGHPLHPLYADDTKLYRSIVSVADCEGQQQALTNLDTWNSVNNLKFNASKCKVLTVTRKRSPILHTYQLGSKELLRVGQEKDLGITLTSNLSWDTHINVIVAKSNKLLGLLKRTCPLLTDIKVRRTLYLSLVKSQVSYATEVWSPVNIHLKSKIAKIQRRATAWILKSKQVVGSSNARRRDLIGEKTTVAKLQTFKDRATEIFRDATFTLHKWHSNAPELEEPAMEPAIFSTSEETFAKQQLATAHRGNQVFSVFVEKRGPTKSASPYH</sequence>
<protein>
    <submittedName>
        <fullName evidence="1">Uncharacterized protein</fullName>
    </submittedName>
</protein>
<organism evidence="1 2">
    <name type="scientific">Paramuricea clavata</name>
    <name type="common">Red gorgonian</name>
    <name type="synonym">Violescent sea-whip</name>
    <dbReference type="NCBI Taxonomy" id="317549"/>
    <lineage>
        <taxon>Eukaryota</taxon>
        <taxon>Metazoa</taxon>
        <taxon>Cnidaria</taxon>
        <taxon>Anthozoa</taxon>
        <taxon>Octocorallia</taxon>
        <taxon>Malacalcyonacea</taxon>
        <taxon>Plexauridae</taxon>
        <taxon>Paramuricea</taxon>
    </lineage>
</organism>
<dbReference type="Proteomes" id="UP001152795">
    <property type="component" value="Unassembled WGS sequence"/>
</dbReference>
<dbReference type="AlphaFoldDB" id="A0A7D9LU25"/>
<dbReference type="EMBL" id="CACRXK020024955">
    <property type="protein sequence ID" value="CAB4039104.1"/>
    <property type="molecule type" value="Genomic_DNA"/>
</dbReference>
<gene>
    <name evidence="1" type="ORF">PACLA_8A030137</name>
</gene>
<accession>A0A7D9LU25</accession>
<evidence type="ECO:0000313" key="1">
    <source>
        <dbReference type="EMBL" id="CAB4039104.1"/>
    </source>
</evidence>
<evidence type="ECO:0000313" key="2">
    <source>
        <dbReference type="Proteomes" id="UP001152795"/>
    </source>
</evidence>